<proteinExistence type="predicted"/>
<protein>
    <submittedName>
        <fullName evidence="5">Hsp70 family protein</fullName>
    </submittedName>
</protein>
<sequence length="467" mass="48908">MPYVLGIDAGSSTTAAAVSRIRGGTWTRPEPVELEPGSTAVPSVVYLAEHGELAVGDPPAGSPDGERKARDFVGRVGDDVPVLVGGRSCTAEELTAVLARWVVDRVTTGVGERPEAIVLAHPSGWGAYRRGLLHRALWEIGLGDAVLLPRAVAATESHAARGFGGTTAAVYTLGGTSFEATAVRATERGGFATVGLAQRLDEFGGAELDEILAEHVRTVLGRSAVGGRSAGGSAPPDLRAACARARRDLAVATETDVLVRSPAGPVRIPVTRAEYEEMIRPALRTTVDLLDRAVRWAGLAPDQLDGVLLAGGSARIPLLTELLTARFPGPVQVQAEPRTTAATGAALAGCQVAARSTGVRPARPAPRSPAPDRRHDPADRHGVAPADQAHHGAVPDRYGNELAHRRAGTLDRYPDEARHGDPTRYPADTGYGDDAPEPPPRPPVRLAPLELPKASRLALVRGRGRAE</sequence>
<evidence type="ECO:0000313" key="5">
    <source>
        <dbReference type="EMBL" id="MFC4107232.1"/>
    </source>
</evidence>
<reference evidence="6" key="1">
    <citation type="journal article" date="2019" name="Int. J. Syst. Evol. Microbiol.">
        <title>The Global Catalogue of Microorganisms (GCM) 10K type strain sequencing project: providing services to taxonomists for standard genome sequencing and annotation.</title>
        <authorList>
            <consortium name="The Broad Institute Genomics Platform"/>
            <consortium name="The Broad Institute Genome Sequencing Center for Infectious Disease"/>
            <person name="Wu L."/>
            <person name="Ma J."/>
        </authorList>
    </citation>
    <scope>NUCLEOTIDE SEQUENCE [LARGE SCALE GENOMIC DNA]</scope>
    <source>
        <strain evidence="6">2902at01</strain>
    </source>
</reference>
<dbReference type="SUPFAM" id="SSF53067">
    <property type="entry name" value="Actin-like ATPase domain"/>
    <property type="match status" value="2"/>
</dbReference>
<dbReference type="Gene3D" id="3.30.420.40">
    <property type="match status" value="2"/>
</dbReference>
<keyword evidence="2" id="KW-0067">ATP-binding</keyword>
<feature type="region of interest" description="Disordered" evidence="4">
    <location>
        <begin position="354"/>
        <end position="467"/>
    </location>
</feature>
<evidence type="ECO:0000256" key="1">
    <source>
        <dbReference type="ARBA" id="ARBA00022741"/>
    </source>
</evidence>
<organism evidence="5 6">
    <name type="scientific">Micromonospora zhanjiangensis</name>
    <dbReference type="NCBI Taxonomy" id="1522057"/>
    <lineage>
        <taxon>Bacteria</taxon>
        <taxon>Bacillati</taxon>
        <taxon>Actinomycetota</taxon>
        <taxon>Actinomycetes</taxon>
        <taxon>Micromonosporales</taxon>
        <taxon>Micromonosporaceae</taxon>
        <taxon>Micromonospora</taxon>
    </lineage>
</organism>
<keyword evidence="6" id="KW-1185">Reference proteome</keyword>
<dbReference type="Pfam" id="PF00012">
    <property type="entry name" value="HSP70"/>
    <property type="match status" value="1"/>
</dbReference>
<name>A0ABV8KMB7_9ACTN</name>
<dbReference type="Proteomes" id="UP001595868">
    <property type="component" value="Unassembled WGS sequence"/>
</dbReference>
<dbReference type="Gene3D" id="3.90.640.10">
    <property type="entry name" value="Actin, Chain A, domain 4"/>
    <property type="match status" value="1"/>
</dbReference>
<dbReference type="PANTHER" id="PTHR42749">
    <property type="entry name" value="CELL SHAPE-DETERMINING PROTEIN MREB"/>
    <property type="match status" value="1"/>
</dbReference>
<feature type="compositionally biased region" description="Basic and acidic residues" evidence="4">
    <location>
        <begin position="370"/>
        <end position="422"/>
    </location>
</feature>
<comment type="caution">
    <text evidence="5">The sequence shown here is derived from an EMBL/GenBank/DDBJ whole genome shotgun (WGS) entry which is preliminary data.</text>
</comment>
<evidence type="ECO:0000256" key="4">
    <source>
        <dbReference type="SAM" id="MobiDB-lite"/>
    </source>
</evidence>
<dbReference type="PANTHER" id="PTHR42749:SF1">
    <property type="entry name" value="CELL SHAPE-DETERMINING PROTEIN MREB"/>
    <property type="match status" value="1"/>
</dbReference>
<dbReference type="InterPro" id="IPR013126">
    <property type="entry name" value="Hsp_70_fam"/>
</dbReference>
<dbReference type="InterPro" id="IPR043129">
    <property type="entry name" value="ATPase_NBD"/>
</dbReference>
<keyword evidence="3" id="KW-0143">Chaperone</keyword>
<dbReference type="EMBL" id="JBHSBN010000008">
    <property type="protein sequence ID" value="MFC4107232.1"/>
    <property type="molecule type" value="Genomic_DNA"/>
</dbReference>
<evidence type="ECO:0000256" key="3">
    <source>
        <dbReference type="ARBA" id="ARBA00023186"/>
    </source>
</evidence>
<evidence type="ECO:0000313" key="6">
    <source>
        <dbReference type="Proteomes" id="UP001595868"/>
    </source>
</evidence>
<evidence type="ECO:0000256" key="2">
    <source>
        <dbReference type="ARBA" id="ARBA00022840"/>
    </source>
</evidence>
<dbReference type="PRINTS" id="PR00301">
    <property type="entry name" value="HEATSHOCK70"/>
</dbReference>
<accession>A0ABV8KMB7</accession>
<gene>
    <name evidence="5" type="ORF">ACFOX0_15020</name>
</gene>
<dbReference type="RefSeq" id="WP_377545888.1">
    <property type="nucleotide sequence ID" value="NZ_JBHSBN010000008.1"/>
</dbReference>
<keyword evidence="1" id="KW-0547">Nucleotide-binding</keyword>